<feature type="compositionally biased region" description="Low complexity" evidence="6">
    <location>
        <begin position="666"/>
        <end position="677"/>
    </location>
</feature>
<proteinExistence type="inferred from homology"/>
<dbReference type="FunFam" id="1.20.1310.10:FF:000002">
    <property type="entry name" value="cullin-3 isoform X1"/>
    <property type="match status" value="1"/>
</dbReference>
<dbReference type="Gene3D" id="4.10.1030.10">
    <property type="entry name" value="Ring Box Chain A, domain 5"/>
    <property type="match status" value="1"/>
</dbReference>
<dbReference type="STRING" id="461836.A0A0L0DDL6"/>
<protein>
    <submittedName>
        <fullName evidence="8">Cullin 4</fullName>
    </submittedName>
</protein>
<dbReference type="Gene3D" id="1.20.1310.10">
    <property type="entry name" value="Cullin Repeats"/>
    <property type="match status" value="4"/>
</dbReference>
<dbReference type="Pfam" id="PF26557">
    <property type="entry name" value="Cullin_AB"/>
    <property type="match status" value="1"/>
</dbReference>
<feature type="compositionally biased region" description="Low complexity" evidence="6">
    <location>
        <begin position="613"/>
        <end position="635"/>
    </location>
</feature>
<evidence type="ECO:0000256" key="3">
    <source>
        <dbReference type="ARBA" id="ARBA00022843"/>
    </source>
</evidence>
<dbReference type="EMBL" id="GL349455">
    <property type="protein sequence ID" value="KNC49408.1"/>
    <property type="molecule type" value="Genomic_DNA"/>
</dbReference>
<dbReference type="InterPro" id="IPR059120">
    <property type="entry name" value="Cullin-like_AB"/>
</dbReference>
<gene>
    <name evidence="8" type="ORF">AMSG_05411</name>
</gene>
<dbReference type="GO" id="GO:0006511">
    <property type="term" value="P:ubiquitin-dependent protein catabolic process"/>
    <property type="evidence" value="ECO:0007669"/>
    <property type="project" value="InterPro"/>
</dbReference>
<organism evidence="8 9">
    <name type="scientific">Thecamonas trahens ATCC 50062</name>
    <dbReference type="NCBI Taxonomy" id="461836"/>
    <lineage>
        <taxon>Eukaryota</taxon>
        <taxon>Apusozoa</taxon>
        <taxon>Apusomonadida</taxon>
        <taxon>Apusomonadidae</taxon>
        <taxon>Thecamonas</taxon>
    </lineage>
</organism>
<dbReference type="OMA" id="FWPSYIP"/>
<dbReference type="SMART" id="SM00182">
    <property type="entry name" value="CULLIN"/>
    <property type="match status" value="1"/>
</dbReference>
<dbReference type="InterPro" id="IPR036317">
    <property type="entry name" value="Cullin_homology_sf"/>
</dbReference>
<sequence length="683" mass="74388">MIRKGANLGRRPKARTKITIKPFKVKPTLPANYFDESWNKLRTAVASIYGNSGAGGSSLEELYSLVDNLCSYKHAAELHTKLMAELESIHVRMGAELAARARELDGPRLLSAMDGVYTQAAEHLLLVRQVFLVLDRSYVIATPRLTSLWASGLALIRKHVLAAHPALLSGVVGALVDGITAERSGHAVDSEIVVRLVQMLVALQLYEDHVEAKFVDATAAFYAQEGGVKLAQLGLPSYLAHVQARITEESERLTRYGTVALSGERVLALVDEHLIRANVEVVLEQGGLSELLNASMHEPLATLYGLLGRVSALPALCTAIRGYVESTGTAIVSDPAKDKGMVDALIELHTRVLAVVEGPFQNNPDIGYALKDAFEKFINVRQNRPAELIAKYMDKLLKSSAGKGSDEDVLLGKLDAGLALFRFVSGKDVFEAFYKKDLAKRLLLGKSASADAEKAMVARLRDECGSTFANKLEGMMKDIELSRELNASWSEGGSAASVAMFAHVLTMGFWPTYPEHTVLLPPDMAGHVDDFEAFYKTKHSGRKLKWQHSLATVSLGAVFPSAGKRCWPSRSSRPLSCCCSTTATRCLLPTSRRRPNWTTRNWCERCSHCVQASPRPASCSRAPRASLSAATTSSPSTPPLPTRCSRSRSTRSRSARPRPRPRRPRPASSRTASTSSTQPLSAS</sequence>
<dbReference type="eggNOG" id="KOG2167">
    <property type="taxonomic scope" value="Eukaryota"/>
</dbReference>
<evidence type="ECO:0000256" key="2">
    <source>
        <dbReference type="ARBA" id="ARBA00022499"/>
    </source>
</evidence>
<dbReference type="GO" id="GO:0031625">
    <property type="term" value="F:ubiquitin protein ligase binding"/>
    <property type="evidence" value="ECO:0007669"/>
    <property type="project" value="InterPro"/>
</dbReference>
<dbReference type="InterPro" id="IPR016158">
    <property type="entry name" value="Cullin_homology"/>
</dbReference>
<feature type="compositionally biased region" description="Basic residues" evidence="6">
    <location>
        <begin position="645"/>
        <end position="665"/>
    </location>
</feature>
<keyword evidence="9" id="KW-1185">Reference proteome</keyword>
<evidence type="ECO:0000259" key="7">
    <source>
        <dbReference type="PROSITE" id="PS50069"/>
    </source>
</evidence>
<evidence type="ECO:0000256" key="5">
    <source>
        <dbReference type="RuleBase" id="RU003829"/>
    </source>
</evidence>
<dbReference type="GeneID" id="25564834"/>
<reference evidence="8 9" key="1">
    <citation type="submission" date="2010-05" db="EMBL/GenBank/DDBJ databases">
        <title>The Genome Sequence of Thecamonas trahens ATCC 50062.</title>
        <authorList>
            <consortium name="The Broad Institute Genome Sequencing Platform"/>
            <person name="Russ C."/>
            <person name="Cuomo C."/>
            <person name="Shea T."/>
            <person name="Young S.K."/>
            <person name="Zeng Q."/>
            <person name="Koehrsen M."/>
            <person name="Haas B."/>
            <person name="Borodovsky M."/>
            <person name="Guigo R."/>
            <person name="Alvarado L."/>
            <person name="Berlin A."/>
            <person name="Bochicchio J."/>
            <person name="Borenstein D."/>
            <person name="Chapman S."/>
            <person name="Chen Z."/>
            <person name="Freedman E."/>
            <person name="Gellesch M."/>
            <person name="Goldberg J."/>
            <person name="Griggs A."/>
            <person name="Gujja S."/>
            <person name="Heilman E."/>
            <person name="Heiman D."/>
            <person name="Hepburn T."/>
            <person name="Howarth C."/>
            <person name="Jen D."/>
            <person name="Larson L."/>
            <person name="Mehta T."/>
            <person name="Park D."/>
            <person name="Pearson M."/>
            <person name="Roberts A."/>
            <person name="Saif S."/>
            <person name="Shenoy N."/>
            <person name="Sisk P."/>
            <person name="Stolte C."/>
            <person name="Sykes S."/>
            <person name="Thomson T."/>
            <person name="Walk T."/>
            <person name="White J."/>
            <person name="Yandava C."/>
            <person name="Burger G."/>
            <person name="Gray M.W."/>
            <person name="Holland P.W.H."/>
            <person name="King N."/>
            <person name="Lang F.B.F."/>
            <person name="Roger A.J."/>
            <person name="Ruiz-Trillo I."/>
            <person name="Lander E."/>
            <person name="Nusbaum C."/>
        </authorList>
    </citation>
    <scope>NUCLEOTIDE SEQUENCE [LARGE SCALE GENOMIC DNA]</scope>
    <source>
        <strain evidence="8 9">ATCC 50062</strain>
    </source>
</reference>
<dbReference type="Pfam" id="PF00888">
    <property type="entry name" value="Cullin"/>
    <property type="match status" value="1"/>
</dbReference>
<dbReference type="InterPro" id="IPR016159">
    <property type="entry name" value="Cullin_repeat-like_dom_sf"/>
</dbReference>
<feature type="domain" description="Cullin family profile" evidence="7">
    <location>
        <begin position="384"/>
        <end position="559"/>
    </location>
</feature>
<evidence type="ECO:0000313" key="8">
    <source>
        <dbReference type="EMBL" id="KNC49408.1"/>
    </source>
</evidence>
<dbReference type="SUPFAM" id="SSF74788">
    <property type="entry name" value="Cullin repeat-like"/>
    <property type="match status" value="1"/>
</dbReference>
<keyword evidence="3" id="KW-0832">Ubl conjugation</keyword>
<dbReference type="PANTHER" id="PTHR11932">
    <property type="entry name" value="CULLIN"/>
    <property type="match status" value="1"/>
</dbReference>
<evidence type="ECO:0000256" key="4">
    <source>
        <dbReference type="PROSITE-ProRule" id="PRU00330"/>
    </source>
</evidence>
<evidence type="ECO:0000313" key="9">
    <source>
        <dbReference type="Proteomes" id="UP000054408"/>
    </source>
</evidence>
<comment type="similarity">
    <text evidence="1 4 5">Belongs to the cullin family.</text>
</comment>
<evidence type="ECO:0000256" key="1">
    <source>
        <dbReference type="ARBA" id="ARBA00006019"/>
    </source>
</evidence>
<dbReference type="InterPro" id="IPR045093">
    <property type="entry name" value="Cullin"/>
</dbReference>
<name>A0A0L0DDL6_THETB</name>
<evidence type="ECO:0000256" key="6">
    <source>
        <dbReference type="SAM" id="MobiDB-lite"/>
    </source>
</evidence>
<dbReference type="Proteomes" id="UP000054408">
    <property type="component" value="Unassembled WGS sequence"/>
</dbReference>
<keyword evidence="2" id="KW-1017">Isopeptide bond</keyword>
<dbReference type="SUPFAM" id="SSF75632">
    <property type="entry name" value="Cullin homology domain"/>
    <property type="match status" value="1"/>
</dbReference>
<feature type="region of interest" description="Disordered" evidence="6">
    <location>
        <begin position="613"/>
        <end position="683"/>
    </location>
</feature>
<dbReference type="RefSeq" id="XP_013757832.1">
    <property type="nucleotide sequence ID" value="XM_013902378.1"/>
</dbReference>
<dbReference type="AlphaFoldDB" id="A0A0L0DDL6"/>
<dbReference type="OrthoDB" id="27073at2759"/>
<accession>A0A0L0DDL6</accession>
<dbReference type="InterPro" id="IPR001373">
    <property type="entry name" value="Cullin_N"/>
</dbReference>
<dbReference type="PROSITE" id="PS50069">
    <property type="entry name" value="CULLIN_2"/>
    <property type="match status" value="1"/>
</dbReference>